<comment type="caution">
    <text evidence="2">The sequence shown here is derived from an EMBL/GenBank/DDBJ whole genome shotgun (WGS) entry which is preliminary data.</text>
</comment>
<evidence type="ECO:0000256" key="1">
    <source>
        <dbReference type="SAM" id="MobiDB-lite"/>
    </source>
</evidence>
<feature type="region of interest" description="Disordered" evidence="1">
    <location>
        <begin position="1"/>
        <end position="35"/>
    </location>
</feature>
<organism evidence="2 3">
    <name type="scientific">Rhizophagus irregularis</name>
    <dbReference type="NCBI Taxonomy" id="588596"/>
    <lineage>
        <taxon>Eukaryota</taxon>
        <taxon>Fungi</taxon>
        <taxon>Fungi incertae sedis</taxon>
        <taxon>Mucoromycota</taxon>
        <taxon>Glomeromycotina</taxon>
        <taxon>Glomeromycetes</taxon>
        <taxon>Glomerales</taxon>
        <taxon>Glomeraceae</taxon>
        <taxon>Rhizophagus</taxon>
    </lineage>
</organism>
<feature type="region of interest" description="Disordered" evidence="1">
    <location>
        <begin position="55"/>
        <end position="82"/>
    </location>
</feature>
<proteinExistence type="predicted"/>
<dbReference type="VEuPathDB" id="FungiDB:RhiirA1_440703"/>
<feature type="region of interest" description="Disordered" evidence="1">
    <location>
        <begin position="169"/>
        <end position="188"/>
    </location>
</feature>
<sequence>MSATGRTTRSATRQENNTDPGDTMQGVIKTIPPRNTNSFVFDYAEEEFQVVKSRANKRKERKTVATEKRNNKDTVGTNMKGQKPPIRLVHTYVPYEILKNSNALTKKTVTSKPPVDKTMGKTVIAPPLNQQMKSTNLDAKNGKKYEEINPIISDQPDMEKINAQPTVADQSTPTMVDQEGPGPSTLQGIPEIEMGDEEFKPISIEKKEAFKLYCVIPEGEGSAQFCNFIIKAVKSKVDVLLVVQEKKSEKDGTKFHMITVKVNTNEDIVALELLEFKMPKDGQELETYKFKTVENIQAKK</sequence>
<reference evidence="2 3" key="1">
    <citation type="submission" date="2015-10" db="EMBL/GenBank/DDBJ databases">
        <title>Genome analyses suggest a sexual origin of heterokaryosis in a supposedly ancient asexual fungus.</title>
        <authorList>
            <person name="Ropars J."/>
            <person name="Sedzielewska K."/>
            <person name="Noel J."/>
            <person name="Charron P."/>
            <person name="Farinelli L."/>
            <person name="Marton T."/>
            <person name="Kruger M."/>
            <person name="Pelin A."/>
            <person name="Brachmann A."/>
            <person name="Corradi N."/>
        </authorList>
    </citation>
    <scope>NUCLEOTIDE SEQUENCE [LARGE SCALE GENOMIC DNA]</scope>
    <source>
        <strain evidence="2 3">A4</strain>
    </source>
</reference>
<accession>A0A2I1HJ34</accession>
<feature type="compositionally biased region" description="Basic and acidic residues" evidence="1">
    <location>
        <begin position="62"/>
        <end position="72"/>
    </location>
</feature>
<gene>
    <name evidence="2" type="ORF">RhiirA4_481193</name>
</gene>
<name>A0A2I1HJ34_9GLOM</name>
<dbReference type="VEuPathDB" id="FungiDB:RhiirFUN_000285"/>
<keyword evidence="3" id="KW-1185">Reference proteome</keyword>
<protein>
    <submittedName>
        <fullName evidence="2">Uncharacterized protein</fullName>
    </submittedName>
</protein>
<dbReference type="VEuPathDB" id="FungiDB:FUN_013934"/>
<dbReference type="EMBL" id="LLXI01003246">
    <property type="protein sequence ID" value="PKY58893.1"/>
    <property type="molecule type" value="Genomic_DNA"/>
</dbReference>
<evidence type="ECO:0000313" key="3">
    <source>
        <dbReference type="Proteomes" id="UP000234323"/>
    </source>
</evidence>
<dbReference type="Proteomes" id="UP000234323">
    <property type="component" value="Unassembled WGS sequence"/>
</dbReference>
<feature type="compositionally biased region" description="Low complexity" evidence="1">
    <location>
        <begin position="1"/>
        <end position="13"/>
    </location>
</feature>
<evidence type="ECO:0000313" key="2">
    <source>
        <dbReference type="EMBL" id="PKY58893.1"/>
    </source>
</evidence>
<dbReference type="AlphaFoldDB" id="A0A2I1HJ34"/>